<protein>
    <submittedName>
        <fullName evidence="3">Glutathione S-transferase</fullName>
    </submittedName>
</protein>
<dbReference type="InterPro" id="IPR036249">
    <property type="entry name" value="Thioredoxin-like_sf"/>
</dbReference>
<evidence type="ECO:0000313" key="3">
    <source>
        <dbReference type="EMBL" id="MCY0095532.1"/>
    </source>
</evidence>
<dbReference type="EMBL" id="JAOVZQ010000001">
    <property type="protein sequence ID" value="MCY0095532.1"/>
    <property type="molecule type" value="Genomic_DNA"/>
</dbReference>
<dbReference type="PANTHER" id="PTHR44051:SF8">
    <property type="entry name" value="GLUTATHIONE S-TRANSFERASE GSTA"/>
    <property type="match status" value="1"/>
</dbReference>
<dbReference type="InterPro" id="IPR036282">
    <property type="entry name" value="Glutathione-S-Trfase_C_sf"/>
</dbReference>
<dbReference type="CDD" id="cd03051">
    <property type="entry name" value="GST_N_GTT2_like"/>
    <property type="match status" value="1"/>
</dbReference>
<dbReference type="Gene3D" id="1.20.1050.10">
    <property type="match status" value="1"/>
</dbReference>
<dbReference type="PROSITE" id="PS50404">
    <property type="entry name" value="GST_NTER"/>
    <property type="match status" value="1"/>
</dbReference>
<dbReference type="RefSeq" id="WP_267613411.1">
    <property type="nucleotide sequence ID" value="NZ_JAOVZQ010000001.1"/>
</dbReference>
<reference evidence="3" key="1">
    <citation type="submission" date="2022-10" db="EMBL/GenBank/DDBJ databases">
        <title>Hoeflea sp. J2-29, isolated from marine algae.</title>
        <authorList>
            <person name="Kristyanto S."/>
            <person name="Kim J.M."/>
            <person name="Jeon C.O."/>
        </authorList>
    </citation>
    <scope>NUCLEOTIDE SEQUENCE</scope>
    <source>
        <strain evidence="3">J2-29</strain>
    </source>
</reference>
<evidence type="ECO:0000259" key="2">
    <source>
        <dbReference type="PROSITE" id="PS50405"/>
    </source>
</evidence>
<dbReference type="InterPro" id="IPR004046">
    <property type="entry name" value="GST_C"/>
</dbReference>
<dbReference type="InterPro" id="IPR040079">
    <property type="entry name" value="Glutathione_S-Trfase"/>
</dbReference>
<dbReference type="PROSITE" id="PS50405">
    <property type="entry name" value="GST_CTER"/>
    <property type="match status" value="1"/>
</dbReference>
<feature type="domain" description="GST N-terminal" evidence="1">
    <location>
        <begin position="1"/>
        <end position="81"/>
    </location>
</feature>
<accession>A0ABT3YI85</accession>
<gene>
    <name evidence="3" type="ORF">OEG82_16135</name>
</gene>
<name>A0ABT3YI85_9HYPH</name>
<dbReference type="Pfam" id="PF00043">
    <property type="entry name" value="GST_C"/>
    <property type="match status" value="1"/>
</dbReference>
<dbReference type="SFLD" id="SFLDG00358">
    <property type="entry name" value="Main_(cytGST)"/>
    <property type="match status" value="1"/>
</dbReference>
<comment type="caution">
    <text evidence="3">The sequence shown here is derived from an EMBL/GenBank/DDBJ whole genome shotgun (WGS) entry which is preliminary data.</text>
</comment>
<feature type="domain" description="GST C-terminal" evidence="2">
    <location>
        <begin position="86"/>
        <end position="203"/>
    </location>
</feature>
<dbReference type="SFLD" id="SFLDS00019">
    <property type="entry name" value="Glutathione_Transferase_(cytos"/>
    <property type="match status" value="1"/>
</dbReference>
<keyword evidence="4" id="KW-1185">Reference proteome</keyword>
<organism evidence="3 4">
    <name type="scientific">Hoeflea ulvae</name>
    <dbReference type="NCBI Taxonomy" id="2983764"/>
    <lineage>
        <taxon>Bacteria</taxon>
        <taxon>Pseudomonadati</taxon>
        <taxon>Pseudomonadota</taxon>
        <taxon>Alphaproteobacteria</taxon>
        <taxon>Hyphomicrobiales</taxon>
        <taxon>Rhizobiaceae</taxon>
        <taxon>Hoeflea</taxon>
    </lineage>
</organism>
<sequence length="203" mass="23019">MKLYDGGRAPNPRRVSVFLAEKGIEVERVPVDMGQLGHKSAEVTGLNPLQRLPVLVLDDGTAIAESVAICRYFEELHPEPALMGTDARDKAIVEMWNRRMELNFLAAVANAFRHTHPAMKEWEVPQLAEWGEINRPRAVTFLELLDRELANREFIAGDRFTIADITGMIGFDFMKPARIERPEHLSHVMRWYQAVSSRPSAKA</sequence>
<proteinExistence type="predicted"/>
<dbReference type="InterPro" id="IPR034345">
    <property type="entry name" value="Gtt2-like_N"/>
</dbReference>
<dbReference type="Gene3D" id="3.40.30.10">
    <property type="entry name" value="Glutaredoxin"/>
    <property type="match status" value="1"/>
</dbReference>
<dbReference type="InterPro" id="IPR004045">
    <property type="entry name" value="Glutathione_S-Trfase_N"/>
</dbReference>
<dbReference type="InterPro" id="IPR010987">
    <property type="entry name" value="Glutathione-S-Trfase_C-like"/>
</dbReference>
<dbReference type="InterPro" id="IPR034346">
    <property type="entry name" value="Gtt2-like_C"/>
</dbReference>
<dbReference type="CDD" id="cd03182">
    <property type="entry name" value="GST_C_GTT2_like"/>
    <property type="match status" value="1"/>
</dbReference>
<dbReference type="PANTHER" id="PTHR44051">
    <property type="entry name" value="GLUTATHIONE S-TRANSFERASE-RELATED"/>
    <property type="match status" value="1"/>
</dbReference>
<evidence type="ECO:0000313" key="4">
    <source>
        <dbReference type="Proteomes" id="UP001081283"/>
    </source>
</evidence>
<dbReference type="Proteomes" id="UP001081283">
    <property type="component" value="Unassembled WGS sequence"/>
</dbReference>
<dbReference type="Pfam" id="PF13409">
    <property type="entry name" value="GST_N_2"/>
    <property type="match status" value="1"/>
</dbReference>
<dbReference type="SUPFAM" id="SSF52833">
    <property type="entry name" value="Thioredoxin-like"/>
    <property type="match status" value="1"/>
</dbReference>
<evidence type="ECO:0000259" key="1">
    <source>
        <dbReference type="PROSITE" id="PS50404"/>
    </source>
</evidence>
<dbReference type="SUPFAM" id="SSF47616">
    <property type="entry name" value="GST C-terminal domain-like"/>
    <property type="match status" value="1"/>
</dbReference>